<sequence length="55" mass="6294">MGDLSGYIKCSGFFPKSFFNEKNEVSNFKLCKRRTSRILVQLFSSSARAVRLKSN</sequence>
<evidence type="ECO:0000313" key="1">
    <source>
        <dbReference type="Proteomes" id="UP000095280"/>
    </source>
</evidence>
<dbReference type="WBParaSite" id="maker-uti_cns_0002310-snap-gene-0.12-mRNA-1">
    <property type="protein sequence ID" value="maker-uti_cns_0002310-snap-gene-0.12-mRNA-1"/>
    <property type="gene ID" value="maker-uti_cns_0002310-snap-gene-0.12"/>
</dbReference>
<proteinExistence type="predicted"/>
<reference evidence="2 3" key="1">
    <citation type="submission" date="2016-11" db="UniProtKB">
        <authorList>
            <consortium name="WormBaseParasite"/>
        </authorList>
    </citation>
    <scope>IDENTIFICATION</scope>
</reference>
<dbReference type="AlphaFoldDB" id="A0A1I8H0Y5"/>
<keyword evidence="1" id="KW-1185">Reference proteome</keyword>
<accession>A0A1I8H0Y5</accession>
<evidence type="ECO:0000313" key="2">
    <source>
        <dbReference type="WBParaSite" id="maker-uti_cns_0002310-snap-gene-0.12-mRNA-1"/>
    </source>
</evidence>
<organism evidence="1 3">
    <name type="scientific">Macrostomum lignano</name>
    <dbReference type="NCBI Taxonomy" id="282301"/>
    <lineage>
        <taxon>Eukaryota</taxon>
        <taxon>Metazoa</taxon>
        <taxon>Spiralia</taxon>
        <taxon>Lophotrochozoa</taxon>
        <taxon>Platyhelminthes</taxon>
        <taxon>Rhabditophora</taxon>
        <taxon>Macrostomorpha</taxon>
        <taxon>Macrostomida</taxon>
        <taxon>Macrostomidae</taxon>
        <taxon>Macrostomum</taxon>
    </lineage>
</organism>
<protein>
    <submittedName>
        <fullName evidence="2 3">Uncharacterized protein</fullName>
    </submittedName>
</protein>
<evidence type="ECO:0000313" key="3">
    <source>
        <dbReference type="WBParaSite" id="maker-uti_cns_0003985-snap-gene-0.7-mRNA-1"/>
    </source>
</evidence>
<dbReference type="WBParaSite" id="maker-uti_cns_0003985-snap-gene-0.7-mRNA-1">
    <property type="protein sequence ID" value="maker-uti_cns_0003985-snap-gene-0.7-mRNA-1"/>
    <property type="gene ID" value="maker-uti_cns_0003985-snap-gene-0.7"/>
</dbReference>
<dbReference type="Proteomes" id="UP000095280">
    <property type="component" value="Unplaced"/>
</dbReference>
<name>A0A1I8H0Y5_9PLAT</name>